<feature type="transmembrane region" description="Helical" evidence="11">
    <location>
        <begin position="100"/>
        <end position="119"/>
    </location>
</feature>
<keyword evidence="5 11" id="KW-1133">Transmembrane helix</keyword>
<evidence type="ECO:0000256" key="3">
    <source>
        <dbReference type="ARBA" id="ARBA00022449"/>
    </source>
</evidence>
<protein>
    <submittedName>
        <fullName evidence="13">Sodium:proton antiporter NhaD</fullName>
    </submittedName>
</protein>
<evidence type="ECO:0000259" key="12">
    <source>
        <dbReference type="Pfam" id="PF03600"/>
    </source>
</evidence>
<evidence type="ECO:0000256" key="11">
    <source>
        <dbReference type="SAM" id="Phobius"/>
    </source>
</evidence>
<keyword evidence="4 11" id="KW-0812">Transmembrane</keyword>
<feature type="transmembrane region" description="Helical" evidence="11">
    <location>
        <begin position="325"/>
        <end position="345"/>
    </location>
</feature>
<keyword evidence="3" id="KW-0050">Antiport</keyword>
<dbReference type="AlphaFoldDB" id="A0A7G5XC81"/>
<dbReference type="KEGG" id="lacs:H4075_13430"/>
<dbReference type="NCBIfam" id="NF038006">
    <property type="entry name" value="NhaD_1"/>
    <property type="match status" value="1"/>
</dbReference>
<dbReference type="InterPro" id="IPR004680">
    <property type="entry name" value="Cit_transptr-like_dom"/>
</dbReference>
<proteinExistence type="inferred from homology"/>
<feature type="transmembrane region" description="Helical" evidence="11">
    <location>
        <begin position="222"/>
        <end position="239"/>
    </location>
</feature>
<feature type="transmembrane region" description="Helical" evidence="11">
    <location>
        <begin position="402"/>
        <end position="419"/>
    </location>
</feature>
<keyword evidence="7" id="KW-0406">Ion transport</keyword>
<feature type="transmembrane region" description="Helical" evidence="11">
    <location>
        <begin position="245"/>
        <end position="265"/>
    </location>
</feature>
<evidence type="ECO:0000256" key="5">
    <source>
        <dbReference type="ARBA" id="ARBA00022989"/>
    </source>
</evidence>
<dbReference type="InterPro" id="IPR045016">
    <property type="entry name" value="NhaD-like"/>
</dbReference>
<dbReference type="RefSeq" id="WP_182801349.1">
    <property type="nucleotide sequence ID" value="NZ_CP060007.1"/>
</dbReference>
<sequence>MATFLIIGIFILGYLLIAFEHIVKINKAATALLTGAICWTIFMIESGTSHVVNEALMHHIGEIASILFFLLGAMTIVELIDSHNGFAIITRQINTTSKSRLLLIVTFITFFLSAILDNLTTTIVMTSLCTKLLSEKEDRLWFAGMIVIAANAGGAWSPLGDVTTTMLWIGGQITAVNIIKQLFLPSLIASAIPMLIVMYRFRGKKIIAMPKAISTDADKKEGKIILATGLGFLVFVPLFKTVTHLPPFMGMLLALGCMWIITTVLHKKKEETLMQRYSVAGALQKIDTPSILFFLGILLAVAALQSNGLLKEAATHLNAFFKNDYLIGTALGLLSALVDNVPLVAAAQGMYDLSTYPTDHPFWEFLALTTGTGGSAIIIGSAAGVAAMGIEAINFVWYLKKISWLALVGFFAAIAVFLLERALLY</sequence>
<accession>A0A7G5XC81</accession>
<keyword evidence="2" id="KW-0813">Transport</keyword>
<comment type="subcellular location">
    <subcellularLocation>
        <location evidence="1">Membrane</location>
        <topology evidence="1">Multi-pass membrane protein</topology>
    </subcellularLocation>
</comment>
<evidence type="ECO:0000256" key="10">
    <source>
        <dbReference type="ARBA" id="ARBA00025753"/>
    </source>
</evidence>
<keyword evidence="8 11" id="KW-0472">Membrane</keyword>
<evidence type="ECO:0000256" key="6">
    <source>
        <dbReference type="ARBA" id="ARBA00023053"/>
    </source>
</evidence>
<dbReference type="GO" id="GO:0016020">
    <property type="term" value="C:membrane"/>
    <property type="evidence" value="ECO:0007669"/>
    <property type="project" value="UniProtKB-SubCell"/>
</dbReference>
<evidence type="ECO:0000256" key="1">
    <source>
        <dbReference type="ARBA" id="ARBA00004141"/>
    </source>
</evidence>
<evidence type="ECO:0000256" key="2">
    <source>
        <dbReference type="ARBA" id="ARBA00022448"/>
    </source>
</evidence>
<dbReference type="GO" id="GO:0015297">
    <property type="term" value="F:antiporter activity"/>
    <property type="evidence" value="ECO:0007669"/>
    <property type="project" value="UniProtKB-KW"/>
</dbReference>
<name>A0A7G5XC81_9BACT</name>
<dbReference type="PANTHER" id="PTHR43269">
    <property type="entry name" value="SODIUM/PROTON ANTIPORTER 1-RELATED"/>
    <property type="match status" value="1"/>
</dbReference>
<feature type="transmembrane region" description="Helical" evidence="11">
    <location>
        <begin position="365"/>
        <end position="390"/>
    </location>
</feature>
<gene>
    <name evidence="13" type="primary">nhaD</name>
    <name evidence="13" type="ORF">H4075_13430</name>
</gene>
<dbReference type="Pfam" id="PF03600">
    <property type="entry name" value="CitMHS"/>
    <property type="match status" value="1"/>
</dbReference>
<keyword evidence="9" id="KW-0739">Sodium transport</keyword>
<comment type="similarity">
    <text evidence="10">Belongs to the NhaD Na(+)/H(+) (TC 2.A.62) antiporter family.</text>
</comment>
<evidence type="ECO:0000256" key="8">
    <source>
        <dbReference type="ARBA" id="ARBA00023136"/>
    </source>
</evidence>
<feature type="transmembrane region" description="Helical" evidence="11">
    <location>
        <begin position="28"/>
        <end position="48"/>
    </location>
</feature>
<evidence type="ECO:0000256" key="9">
    <source>
        <dbReference type="ARBA" id="ARBA00023201"/>
    </source>
</evidence>
<feature type="transmembrane region" description="Helical" evidence="11">
    <location>
        <begin position="286"/>
        <end position="305"/>
    </location>
</feature>
<evidence type="ECO:0000313" key="13">
    <source>
        <dbReference type="EMBL" id="QNA43084.1"/>
    </source>
</evidence>
<feature type="transmembrane region" description="Helical" evidence="11">
    <location>
        <begin position="60"/>
        <end position="80"/>
    </location>
</feature>
<reference evidence="14" key="1">
    <citation type="submission" date="2020-08" db="EMBL/GenBank/DDBJ databases">
        <title>Lacibacter sp. S13-6-6 genome sequencing.</title>
        <authorList>
            <person name="Jin L."/>
        </authorList>
    </citation>
    <scope>NUCLEOTIDE SEQUENCE [LARGE SCALE GENOMIC DNA]</scope>
    <source>
        <strain evidence="14">S13-6-6</strain>
    </source>
</reference>
<keyword evidence="14" id="KW-1185">Reference proteome</keyword>
<feature type="domain" description="Citrate transporter-like" evidence="12">
    <location>
        <begin position="14"/>
        <end position="371"/>
    </location>
</feature>
<evidence type="ECO:0000256" key="4">
    <source>
        <dbReference type="ARBA" id="ARBA00022692"/>
    </source>
</evidence>
<dbReference type="PANTHER" id="PTHR43269:SF2">
    <property type="entry name" value="SODIUM_PROTON ANTIPORTER 1-RELATED"/>
    <property type="match status" value="1"/>
</dbReference>
<dbReference type="EMBL" id="CP060007">
    <property type="protein sequence ID" value="QNA43084.1"/>
    <property type="molecule type" value="Genomic_DNA"/>
</dbReference>
<dbReference type="Proteomes" id="UP000515344">
    <property type="component" value="Chromosome"/>
</dbReference>
<keyword evidence="6" id="KW-0915">Sodium</keyword>
<feature type="transmembrane region" description="Helical" evidence="11">
    <location>
        <begin position="179"/>
        <end position="201"/>
    </location>
</feature>
<dbReference type="GO" id="GO:0006814">
    <property type="term" value="P:sodium ion transport"/>
    <property type="evidence" value="ECO:0007669"/>
    <property type="project" value="UniProtKB-KW"/>
</dbReference>
<evidence type="ECO:0000256" key="7">
    <source>
        <dbReference type="ARBA" id="ARBA00023065"/>
    </source>
</evidence>
<evidence type="ECO:0000313" key="14">
    <source>
        <dbReference type="Proteomes" id="UP000515344"/>
    </source>
</evidence>
<organism evidence="13 14">
    <name type="scientific">Lacibacter sediminis</name>
    <dbReference type="NCBI Taxonomy" id="2760713"/>
    <lineage>
        <taxon>Bacteria</taxon>
        <taxon>Pseudomonadati</taxon>
        <taxon>Bacteroidota</taxon>
        <taxon>Chitinophagia</taxon>
        <taxon>Chitinophagales</taxon>
        <taxon>Chitinophagaceae</taxon>
        <taxon>Lacibacter</taxon>
    </lineage>
</organism>